<feature type="chain" id="PRO_5008140908" description="Chitin-binding type-2 domain-containing protein" evidence="2">
    <location>
        <begin position="18"/>
        <end position="446"/>
    </location>
</feature>
<evidence type="ECO:0000256" key="1">
    <source>
        <dbReference type="SAM" id="MobiDB-lite"/>
    </source>
</evidence>
<feature type="signal peptide" evidence="2">
    <location>
        <begin position="1"/>
        <end position="17"/>
    </location>
</feature>
<evidence type="ECO:0000313" key="3">
    <source>
        <dbReference type="EnsemblMetazoa" id="AMIN006558-PA"/>
    </source>
</evidence>
<dbReference type="Proteomes" id="UP000075920">
    <property type="component" value="Unassembled WGS sequence"/>
</dbReference>
<dbReference type="SUPFAM" id="SSF57625">
    <property type="entry name" value="Invertebrate chitin-binding proteins"/>
    <property type="match status" value="1"/>
</dbReference>
<feature type="region of interest" description="Disordered" evidence="1">
    <location>
        <begin position="369"/>
        <end position="390"/>
    </location>
</feature>
<evidence type="ECO:0000256" key="2">
    <source>
        <dbReference type="SAM" id="SignalP"/>
    </source>
</evidence>
<dbReference type="Gene3D" id="2.170.140.10">
    <property type="entry name" value="Chitin binding domain"/>
    <property type="match status" value="1"/>
</dbReference>
<accession>A0A182W884</accession>
<evidence type="ECO:0000313" key="4">
    <source>
        <dbReference type="Proteomes" id="UP000075920"/>
    </source>
</evidence>
<evidence type="ECO:0008006" key="5">
    <source>
        <dbReference type="Google" id="ProtNLM"/>
    </source>
</evidence>
<dbReference type="EnsemblMetazoa" id="AMIN006558-RA">
    <property type="protein sequence ID" value="AMIN006558-PA"/>
    <property type="gene ID" value="AMIN006558"/>
</dbReference>
<dbReference type="GO" id="GO:0008061">
    <property type="term" value="F:chitin binding"/>
    <property type="evidence" value="ECO:0007669"/>
    <property type="project" value="InterPro"/>
</dbReference>
<keyword evidence="4" id="KW-1185">Reference proteome</keyword>
<keyword evidence="2" id="KW-0732">Signal</keyword>
<reference evidence="4" key="1">
    <citation type="submission" date="2013-03" db="EMBL/GenBank/DDBJ databases">
        <title>The Genome Sequence of Anopheles minimus MINIMUS1.</title>
        <authorList>
            <consortium name="The Broad Institute Genomics Platform"/>
            <person name="Neafsey D.E."/>
            <person name="Walton C."/>
            <person name="Walker B."/>
            <person name="Young S.K."/>
            <person name="Zeng Q."/>
            <person name="Gargeya S."/>
            <person name="Fitzgerald M."/>
            <person name="Haas B."/>
            <person name="Abouelleil A."/>
            <person name="Allen A.W."/>
            <person name="Alvarado L."/>
            <person name="Arachchi H.M."/>
            <person name="Berlin A.M."/>
            <person name="Chapman S.B."/>
            <person name="Gainer-Dewar J."/>
            <person name="Goldberg J."/>
            <person name="Griggs A."/>
            <person name="Gujja S."/>
            <person name="Hansen M."/>
            <person name="Howarth C."/>
            <person name="Imamovic A."/>
            <person name="Ireland A."/>
            <person name="Larimer J."/>
            <person name="McCowan C."/>
            <person name="Murphy C."/>
            <person name="Pearson M."/>
            <person name="Poon T.W."/>
            <person name="Priest M."/>
            <person name="Roberts A."/>
            <person name="Saif S."/>
            <person name="Shea T."/>
            <person name="Sisk P."/>
            <person name="Sykes S."/>
            <person name="Wortman J."/>
            <person name="Nusbaum C."/>
            <person name="Birren B."/>
        </authorList>
    </citation>
    <scope>NUCLEOTIDE SEQUENCE [LARGE SCALE GENOMIC DNA]</scope>
    <source>
        <strain evidence="4">MINIMUS1</strain>
    </source>
</reference>
<protein>
    <recommendedName>
        <fullName evidence="5">Chitin-binding type-2 domain-containing protein</fullName>
    </recommendedName>
</protein>
<dbReference type="AlphaFoldDB" id="A0A182W884"/>
<dbReference type="STRING" id="112268.A0A182W884"/>
<reference evidence="3" key="2">
    <citation type="submission" date="2020-05" db="UniProtKB">
        <authorList>
            <consortium name="EnsemblMetazoa"/>
        </authorList>
    </citation>
    <scope>IDENTIFICATION</scope>
    <source>
        <strain evidence="3">MINIMUS1</strain>
    </source>
</reference>
<sequence>MLLRTGFLLISVALSHAVADLELSEETLNSTGDIGPAIQGTLVNISDVLLQRQATITGVCDGVKQLVCDTCSTFRVCLGTEPSQGATVTCPTDQPYCNYGTTTDYCSTVPIPNVCADATQNTPVTCSAVGTFPGKCPAGYVYNAALELCALENLFSRCITMQCTANFIGHLRYGQSQRFYGLCDGTGVAPIVYRCPNRANFAFIAGTTFGECGYLCPGQGNYPNSNNPAAYFQCFLANRQLRYNLVLCPTGLTFNSRLRYCTVADENWKYFKESKIDRDTDLDKMFQFRAKLILCYLICYGLCLIGNSSPVLVLVANGSDITINFPGENNNNRVFSIVSSSGNNNPSMLDWIGGNGANKAPTITLGKSNAPAMNPDLTDDNSGEDSADTLSKAYPTWGSVGSNAYDHTDGILPLVTTVTPKIPVNITTTSSSAFVETADKVIAAPV</sequence>
<organism evidence="3 4">
    <name type="scientific">Anopheles minimus</name>
    <dbReference type="NCBI Taxonomy" id="112268"/>
    <lineage>
        <taxon>Eukaryota</taxon>
        <taxon>Metazoa</taxon>
        <taxon>Ecdysozoa</taxon>
        <taxon>Arthropoda</taxon>
        <taxon>Hexapoda</taxon>
        <taxon>Insecta</taxon>
        <taxon>Pterygota</taxon>
        <taxon>Neoptera</taxon>
        <taxon>Endopterygota</taxon>
        <taxon>Diptera</taxon>
        <taxon>Nematocera</taxon>
        <taxon>Culicoidea</taxon>
        <taxon>Culicidae</taxon>
        <taxon>Anophelinae</taxon>
        <taxon>Anopheles</taxon>
    </lineage>
</organism>
<name>A0A182W884_9DIPT</name>
<feature type="compositionally biased region" description="Acidic residues" evidence="1">
    <location>
        <begin position="377"/>
        <end position="387"/>
    </location>
</feature>
<dbReference type="VEuPathDB" id="VectorBase:AMIN006558"/>
<dbReference type="InterPro" id="IPR036508">
    <property type="entry name" value="Chitin-bd_dom_sf"/>
</dbReference>
<proteinExistence type="predicted"/>